<keyword evidence="5" id="KW-1185">Reference proteome</keyword>
<feature type="compositionally biased region" description="Basic and acidic residues" evidence="2">
    <location>
        <begin position="526"/>
        <end position="543"/>
    </location>
</feature>
<dbReference type="InterPro" id="IPR000210">
    <property type="entry name" value="BTB/POZ_dom"/>
</dbReference>
<evidence type="ECO:0000256" key="1">
    <source>
        <dbReference type="ARBA" id="ARBA00023242"/>
    </source>
</evidence>
<feature type="region of interest" description="Disordered" evidence="2">
    <location>
        <begin position="335"/>
        <end position="359"/>
    </location>
</feature>
<reference evidence="4 5" key="1">
    <citation type="submission" date="2024-08" db="EMBL/GenBank/DDBJ databases">
        <authorList>
            <person name="Cucini C."/>
            <person name="Frati F."/>
        </authorList>
    </citation>
    <scope>NUCLEOTIDE SEQUENCE [LARGE SCALE GENOMIC DNA]</scope>
</reference>
<evidence type="ECO:0000313" key="4">
    <source>
        <dbReference type="EMBL" id="CAL8086938.1"/>
    </source>
</evidence>
<sequence>MDSTNASATHGARPSRYGGSRKRKGASDYAAENQDDFTYKSVLREGRYINVLVCKFCAVVIGARSDRIKEHLGSKRHMKLKKEAFELGTSSSSLSVINARNKSIAFRSTSITSDDGHSATYDEDAFYDNGLETMNTYDDDGSATSNPSPPLQSSTVGSAMDLSRSKPSGNSSLQIAAVSSNFNKLLTHTSESGLFRNASIPQQQVTQENTEYCLTWGTSASVMKSAFSSYQMGGTFTDVTLAADGRSLKCHKLVLSACSDYFFQLLIDNPCKHPIVILKDIPFWELEILVQFMYNGEIYVRKEQLKSLIETANQLQIRGLSSNCDETAKPRREAYGRVSNGMPPQKSSSSGNMKTNGAGNGRGYANGVSDYGMKMQFFPHFGPSSGGMCHEATSSRKTLMKNDNEIKLPTVNGEFSNQRWFNNADRTSQCSSMMFGSFMPSQEFSLDQYQYMRKNAYISSNVPEISIRKIPDITSKSVRNYQGKQPGVYKTNEDGRDPALNFHLKTLVPQIEIHDSELKSAGQQQEQEHHNGGCKDNSIKGETYDDESDSDHSLNALTIAEDN</sequence>
<name>A0ABP1Q4F6_9HEXA</name>
<feature type="compositionally biased region" description="Polar residues" evidence="2">
    <location>
        <begin position="345"/>
        <end position="355"/>
    </location>
</feature>
<comment type="caution">
    <text evidence="4">The sequence shown here is derived from an EMBL/GenBank/DDBJ whole genome shotgun (WGS) entry which is preliminary data.</text>
</comment>
<dbReference type="Proteomes" id="UP001642540">
    <property type="component" value="Unassembled WGS sequence"/>
</dbReference>
<dbReference type="SMART" id="SM00225">
    <property type="entry name" value="BTB"/>
    <property type="match status" value="1"/>
</dbReference>
<evidence type="ECO:0000313" key="5">
    <source>
        <dbReference type="Proteomes" id="UP001642540"/>
    </source>
</evidence>
<evidence type="ECO:0000256" key="2">
    <source>
        <dbReference type="SAM" id="MobiDB-lite"/>
    </source>
</evidence>
<protein>
    <recommendedName>
        <fullName evidence="3">BTB domain-containing protein</fullName>
    </recommendedName>
</protein>
<dbReference type="Gene3D" id="3.30.710.10">
    <property type="entry name" value="Potassium Channel Kv1.1, Chain A"/>
    <property type="match status" value="1"/>
</dbReference>
<accession>A0ABP1Q4F6</accession>
<gene>
    <name evidence="4" type="ORF">ODALV1_LOCUS6589</name>
</gene>
<keyword evidence="1" id="KW-0539">Nucleus</keyword>
<dbReference type="SUPFAM" id="SSF54695">
    <property type="entry name" value="POZ domain"/>
    <property type="match status" value="1"/>
</dbReference>
<feature type="region of interest" description="Disordered" evidence="2">
    <location>
        <begin position="517"/>
        <end position="563"/>
    </location>
</feature>
<dbReference type="PANTHER" id="PTHR23110">
    <property type="entry name" value="BTB DOMAIN TRANSCRIPTION FACTOR"/>
    <property type="match status" value="1"/>
</dbReference>
<feature type="domain" description="BTB" evidence="3">
    <location>
        <begin position="237"/>
        <end position="302"/>
    </location>
</feature>
<dbReference type="InterPro" id="IPR011333">
    <property type="entry name" value="SKP1/BTB/POZ_sf"/>
</dbReference>
<organism evidence="4 5">
    <name type="scientific">Orchesella dallaii</name>
    <dbReference type="NCBI Taxonomy" id="48710"/>
    <lineage>
        <taxon>Eukaryota</taxon>
        <taxon>Metazoa</taxon>
        <taxon>Ecdysozoa</taxon>
        <taxon>Arthropoda</taxon>
        <taxon>Hexapoda</taxon>
        <taxon>Collembola</taxon>
        <taxon>Entomobryomorpha</taxon>
        <taxon>Entomobryoidea</taxon>
        <taxon>Orchesellidae</taxon>
        <taxon>Orchesellinae</taxon>
        <taxon>Orchesella</taxon>
    </lineage>
</organism>
<dbReference type="PROSITE" id="PS50097">
    <property type="entry name" value="BTB"/>
    <property type="match status" value="1"/>
</dbReference>
<dbReference type="PANTHER" id="PTHR23110:SF109">
    <property type="entry name" value="FI07618P-RELATED"/>
    <property type="match status" value="1"/>
</dbReference>
<dbReference type="InterPro" id="IPR051095">
    <property type="entry name" value="Dros_DevTransReg"/>
</dbReference>
<feature type="region of interest" description="Disordered" evidence="2">
    <location>
        <begin position="136"/>
        <end position="168"/>
    </location>
</feature>
<dbReference type="EMBL" id="CAXLJM020000020">
    <property type="protein sequence ID" value="CAL8086938.1"/>
    <property type="molecule type" value="Genomic_DNA"/>
</dbReference>
<evidence type="ECO:0000259" key="3">
    <source>
        <dbReference type="PROSITE" id="PS50097"/>
    </source>
</evidence>
<proteinExistence type="predicted"/>
<feature type="compositionally biased region" description="Polar residues" evidence="2">
    <location>
        <begin position="136"/>
        <end position="157"/>
    </location>
</feature>
<feature type="region of interest" description="Disordered" evidence="2">
    <location>
        <begin position="1"/>
        <end position="28"/>
    </location>
</feature>
<dbReference type="CDD" id="cd18315">
    <property type="entry name" value="BTB_POZ_BAB-like"/>
    <property type="match status" value="1"/>
</dbReference>
<dbReference type="Pfam" id="PF00651">
    <property type="entry name" value="BTB"/>
    <property type="match status" value="1"/>
</dbReference>